<comment type="similarity">
    <text evidence="1">Belongs to the bacterial solute-binding protein 3 family.</text>
</comment>
<evidence type="ECO:0000256" key="3">
    <source>
        <dbReference type="SAM" id="SignalP"/>
    </source>
</evidence>
<feature type="domain" description="Solute-binding protein family 3/N-terminal" evidence="4">
    <location>
        <begin position="26"/>
        <end position="250"/>
    </location>
</feature>
<dbReference type="PANTHER" id="PTHR35936">
    <property type="entry name" value="MEMBRANE-BOUND LYTIC MUREIN TRANSGLYCOSYLASE F"/>
    <property type="match status" value="1"/>
</dbReference>
<keyword evidence="6" id="KW-1185">Reference proteome</keyword>
<proteinExistence type="inferred from homology"/>
<organism evidence="5 6">
    <name type="scientific">Pseudomonas serbiensis</name>
    <dbReference type="NCBI Taxonomy" id="3064350"/>
    <lineage>
        <taxon>Bacteria</taxon>
        <taxon>Pseudomonadati</taxon>
        <taxon>Pseudomonadota</taxon>
        <taxon>Gammaproteobacteria</taxon>
        <taxon>Pseudomonadales</taxon>
        <taxon>Pseudomonadaceae</taxon>
        <taxon>Pseudomonas</taxon>
    </lineage>
</organism>
<evidence type="ECO:0000256" key="2">
    <source>
        <dbReference type="ARBA" id="ARBA00022729"/>
    </source>
</evidence>
<dbReference type="SMART" id="SM00062">
    <property type="entry name" value="PBPb"/>
    <property type="match status" value="1"/>
</dbReference>
<evidence type="ECO:0000313" key="5">
    <source>
        <dbReference type="EMBL" id="MDO7926033.1"/>
    </source>
</evidence>
<dbReference type="InterPro" id="IPR001638">
    <property type="entry name" value="Solute-binding_3/MltF_N"/>
</dbReference>
<dbReference type="Gene3D" id="3.40.190.10">
    <property type="entry name" value="Periplasmic binding protein-like II"/>
    <property type="match status" value="2"/>
</dbReference>
<dbReference type="Proteomes" id="UP001223016">
    <property type="component" value="Unassembled WGS sequence"/>
</dbReference>
<dbReference type="Pfam" id="PF00497">
    <property type="entry name" value="SBP_bac_3"/>
    <property type="match status" value="1"/>
</dbReference>
<evidence type="ECO:0000313" key="6">
    <source>
        <dbReference type="Proteomes" id="UP001223016"/>
    </source>
</evidence>
<dbReference type="SUPFAM" id="SSF53850">
    <property type="entry name" value="Periplasmic binding protein-like II"/>
    <property type="match status" value="1"/>
</dbReference>
<name>A0ABT9CKN5_9PSED</name>
<feature type="signal peptide" evidence="3">
    <location>
        <begin position="1"/>
        <end position="23"/>
    </location>
</feature>
<dbReference type="PANTHER" id="PTHR35936:SF35">
    <property type="entry name" value="L-CYSTINE-BINDING PROTEIN TCYJ"/>
    <property type="match status" value="1"/>
</dbReference>
<accession>A0ABT9CKN5</accession>
<reference evidence="5 6" key="1">
    <citation type="submission" date="2023-07" db="EMBL/GenBank/DDBJ databases">
        <title>Identification of four novel Pseudomonas species associated with bacterial leaf spot of cucurbits.</title>
        <authorList>
            <person name="Fullem K.R."/>
        </authorList>
    </citation>
    <scope>NUCLEOTIDE SEQUENCE [LARGE SCALE GENOMIC DNA]</scope>
    <source>
        <strain evidence="5 6">KFB 138</strain>
    </source>
</reference>
<evidence type="ECO:0000256" key="1">
    <source>
        <dbReference type="ARBA" id="ARBA00010333"/>
    </source>
</evidence>
<keyword evidence="2 3" id="KW-0732">Signal</keyword>
<evidence type="ECO:0000259" key="4">
    <source>
        <dbReference type="SMART" id="SM00062"/>
    </source>
</evidence>
<dbReference type="RefSeq" id="WP_201019757.1">
    <property type="nucleotide sequence ID" value="NZ_JAUQOO010000002.1"/>
</dbReference>
<comment type="caution">
    <text evidence="5">The sequence shown here is derived from an EMBL/GenBank/DDBJ whole genome shotgun (WGS) entry which is preliminary data.</text>
</comment>
<sequence length="250" mass="28288">MRFGLLVTGFVLALLQPTGHALSAPYLAGGSEWRPFSYADEQGNLQGISIDIGRRVLEMANIDAEFVSYPVNRLQAMLDKDQIDLNYADSPSWNSPEDLKRYVFSIPYMTVKEHLYFVTDHPAATTPVDKLHDLTIGMVRGYTYRALETAFAQRRVSRLETSQDLALLELLQTRRVDTVAMIDELYDYLIASHRIDPANFRQGAQLSEAPLAIKLQRRHAALLPQINAAILNLQRNGEVERIRQSYLPAL</sequence>
<protein>
    <submittedName>
        <fullName evidence="5">Transporter substrate-binding domain-containing protein</fullName>
    </submittedName>
</protein>
<gene>
    <name evidence="5" type="ORF">Q6A51_04530</name>
</gene>
<feature type="chain" id="PRO_5045919358" evidence="3">
    <location>
        <begin position="24"/>
        <end position="250"/>
    </location>
</feature>
<dbReference type="EMBL" id="JAUQOO010000002">
    <property type="protein sequence ID" value="MDO7926033.1"/>
    <property type="molecule type" value="Genomic_DNA"/>
</dbReference>